<dbReference type="EMBL" id="OZ034828">
    <property type="protein sequence ID" value="CAL1684294.1"/>
    <property type="molecule type" value="Genomic_DNA"/>
</dbReference>
<reference evidence="2" key="1">
    <citation type="submission" date="2024-04" db="EMBL/GenBank/DDBJ databases">
        <authorList>
            <consortium name="Molecular Ecology Group"/>
        </authorList>
    </citation>
    <scope>NUCLEOTIDE SEQUENCE</scope>
</reference>
<organism evidence="2 3">
    <name type="scientific">Lasius platythorax</name>
    <dbReference type="NCBI Taxonomy" id="488582"/>
    <lineage>
        <taxon>Eukaryota</taxon>
        <taxon>Metazoa</taxon>
        <taxon>Ecdysozoa</taxon>
        <taxon>Arthropoda</taxon>
        <taxon>Hexapoda</taxon>
        <taxon>Insecta</taxon>
        <taxon>Pterygota</taxon>
        <taxon>Neoptera</taxon>
        <taxon>Endopterygota</taxon>
        <taxon>Hymenoptera</taxon>
        <taxon>Apocrita</taxon>
        <taxon>Aculeata</taxon>
        <taxon>Formicoidea</taxon>
        <taxon>Formicidae</taxon>
        <taxon>Formicinae</taxon>
        <taxon>Lasius</taxon>
        <taxon>Lasius</taxon>
    </lineage>
</organism>
<gene>
    <name evidence="2" type="ORF">LPLAT_LOCUS9953</name>
</gene>
<evidence type="ECO:0000313" key="2">
    <source>
        <dbReference type="EMBL" id="CAL1684294.1"/>
    </source>
</evidence>
<name>A0AAV2NUQ9_9HYME</name>
<feature type="compositionally biased region" description="Polar residues" evidence="1">
    <location>
        <begin position="11"/>
        <end position="24"/>
    </location>
</feature>
<feature type="region of interest" description="Disordered" evidence="1">
    <location>
        <begin position="1"/>
        <end position="43"/>
    </location>
</feature>
<keyword evidence="3" id="KW-1185">Reference proteome</keyword>
<protein>
    <submittedName>
        <fullName evidence="2">Uncharacterized protein</fullName>
    </submittedName>
</protein>
<proteinExistence type="predicted"/>
<sequence>MRAMWPLQLQPKLTSEGRSGSPGMQSRRKQSRESHDENTSLPAIAGAKLPFHVDLVSFKGVISTKSQSKFRTNRKPKLKLHTARKYLKSVSRTLLIFLGK</sequence>
<evidence type="ECO:0000256" key="1">
    <source>
        <dbReference type="SAM" id="MobiDB-lite"/>
    </source>
</evidence>
<evidence type="ECO:0000313" key="3">
    <source>
        <dbReference type="Proteomes" id="UP001497644"/>
    </source>
</evidence>
<dbReference type="AlphaFoldDB" id="A0AAV2NUQ9"/>
<accession>A0AAV2NUQ9</accession>
<dbReference type="Proteomes" id="UP001497644">
    <property type="component" value="Chromosome 5"/>
</dbReference>